<proteinExistence type="predicted"/>
<evidence type="ECO:0000313" key="3">
    <source>
        <dbReference type="Proteomes" id="UP000503440"/>
    </source>
</evidence>
<dbReference type="AlphaFoldDB" id="A0A6C0Y860"/>
<geneLocation type="plasmid" evidence="3">
    <name>pb18-3</name>
</geneLocation>
<accession>A0A6C0Y860</accession>
<feature type="transmembrane region" description="Helical" evidence="1">
    <location>
        <begin position="113"/>
        <end position="134"/>
    </location>
</feature>
<organism evidence="2 3">
    <name type="scientific">Acinetobacter indicus</name>
    <dbReference type="NCBI Taxonomy" id="756892"/>
    <lineage>
        <taxon>Bacteria</taxon>
        <taxon>Pseudomonadati</taxon>
        <taxon>Pseudomonadota</taxon>
        <taxon>Gammaproteobacteria</taxon>
        <taxon>Moraxellales</taxon>
        <taxon>Moraxellaceae</taxon>
        <taxon>Acinetobacter</taxon>
    </lineage>
</organism>
<feature type="transmembrane region" description="Helical" evidence="1">
    <location>
        <begin position="29"/>
        <end position="51"/>
    </location>
</feature>
<evidence type="ECO:0000256" key="1">
    <source>
        <dbReference type="SAM" id="Phobius"/>
    </source>
</evidence>
<dbReference type="EMBL" id="CP044458">
    <property type="protein sequence ID" value="QIC72052.1"/>
    <property type="molecule type" value="Genomic_DNA"/>
</dbReference>
<dbReference type="RefSeq" id="WP_163146611.1">
    <property type="nucleotide sequence ID" value="NZ_CP044458.1"/>
</dbReference>
<keyword evidence="1" id="KW-1133">Transmembrane helix</keyword>
<keyword evidence="1" id="KW-0812">Transmembrane</keyword>
<evidence type="ECO:0008006" key="4">
    <source>
        <dbReference type="Google" id="ProtNLM"/>
    </source>
</evidence>
<feature type="transmembrane region" description="Helical" evidence="1">
    <location>
        <begin position="146"/>
        <end position="169"/>
    </location>
</feature>
<keyword evidence="2" id="KW-0614">Plasmid</keyword>
<feature type="transmembrane region" description="Helical" evidence="1">
    <location>
        <begin position="63"/>
        <end position="83"/>
    </location>
</feature>
<protein>
    <recommendedName>
        <fullName evidence="4">DUF3278 domain-containing protein</fullName>
    </recommendedName>
</protein>
<reference evidence="2 3" key="1">
    <citation type="submission" date="2019-09" db="EMBL/GenBank/DDBJ databases">
        <title>Non-baumannii Acinetobacter spp. carrying blaNDM-1 isolated in China.</title>
        <authorList>
            <person name="Cui C."/>
            <person name="Chen C."/>
            <person name="Sun J."/>
            <person name="Liu Y."/>
        </authorList>
    </citation>
    <scope>NUCLEOTIDE SEQUENCE [LARGE SCALE GENOMIC DNA]</scope>
    <source>
        <strain evidence="2 3">B18</strain>
        <plasmid evidence="3">pb18-3</plasmid>
    </source>
</reference>
<evidence type="ECO:0000313" key="2">
    <source>
        <dbReference type="EMBL" id="QIC72052.1"/>
    </source>
</evidence>
<sequence>MNSHDQSVNIDTAQNMNERMYLFSAEMNLRTMSVMAITAYFMIFLSGAMSVLNGNLIVPGEKISPFFINATLVISLLVIFISLGRYIRTVVKAVVGKGGASYFAPQATSMPSYLKIAVILLILGFFIVIQSSFIINAPYTLDNMSILSYIMMFIGFIFGAVGLLQAIGLHRRYLKEQSV</sequence>
<dbReference type="Proteomes" id="UP000503440">
    <property type="component" value="Plasmid pB18-3"/>
</dbReference>
<name>A0A6C0Y860_9GAMM</name>
<gene>
    <name evidence="2" type="ORF">FSC09_16985</name>
</gene>
<keyword evidence="1" id="KW-0472">Membrane</keyword>